<reference evidence="1" key="1">
    <citation type="submission" date="2018-05" db="EMBL/GenBank/DDBJ databases">
        <authorList>
            <person name="Lanie J.A."/>
            <person name="Ng W.-L."/>
            <person name="Kazmierczak K.M."/>
            <person name="Andrzejewski T.M."/>
            <person name="Davidsen T.M."/>
            <person name="Wayne K.J."/>
            <person name="Tettelin H."/>
            <person name="Glass J.I."/>
            <person name="Rusch D."/>
            <person name="Podicherti R."/>
            <person name="Tsui H.-C.T."/>
            <person name="Winkler M.E."/>
        </authorList>
    </citation>
    <scope>NUCLEOTIDE SEQUENCE</scope>
</reference>
<protein>
    <submittedName>
        <fullName evidence="1">Uncharacterized protein</fullName>
    </submittedName>
</protein>
<evidence type="ECO:0000313" key="1">
    <source>
        <dbReference type="EMBL" id="SVB13102.1"/>
    </source>
</evidence>
<feature type="non-terminal residue" evidence="1">
    <location>
        <position position="1"/>
    </location>
</feature>
<name>A0A382BIJ2_9ZZZZ</name>
<dbReference type="AlphaFoldDB" id="A0A382BIJ2"/>
<accession>A0A382BIJ2</accession>
<gene>
    <name evidence="1" type="ORF">METZ01_LOCUS165956</name>
</gene>
<proteinExistence type="predicted"/>
<organism evidence="1">
    <name type="scientific">marine metagenome</name>
    <dbReference type="NCBI Taxonomy" id="408172"/>
    <lineage>
        <taxon>unclassified sequences</taxon>
        <taxon>metagenomes</taxon>
        <taxon>ecological metagenomes</taxon>
    </lineage>
</organism>
<dbReference type="EMBL" id="UINC01029786">
    <property type="protein sequence ID" value="SVB13102.1"/>
    <property type="molecule type" value="Genomic_DNA"/>
</dbReference>
<sequence>MYEASIDNETACWFACTSCILIFSTSTISCSSLKRTLSDNAAFKTIPASIGLMSSFPNNAANL</sequence>
<feature type="non-terminal residue" evidence="1">
    <location>
        <position position="63"/>
    </location>
</feature>